<accession>A0A9P1D5Z3</accession>
<evidence type="ECO:0000313" key="3">
    <source>
        <dbReference type="EMBL" id="CAL1156001.1"/>
    </source>
</evidence>
<comment type="caution">
    <text evidence="2">The sequence shown here is derived from an EMBL/GenBank/DDBJ whole genome shotgun (WGS) entry which is preliminary data.</text>
</comment>
<proteinExistence type="predicted"/>
<keyword evidence="1" id="KW-0472">Membrane</keyword>
<dbReference type="EMBL" id="CAMXCT030003132">
    <property type="protein sequence ID" value="CAL4789938.1"/>
    <property type="molecule type" value="Genomic_DNA"/>
</dbReference>
<dbReference type="AlphaFoldDB" id="A0A9P1D5Z3"/>
<dbReference type="OrthoDB" id="407432at2759"/>
<feature type="transmembrane region" description="Helical" evidence="1">
    <location>
        <begin position="37"/>
        <end position="67"/>
    </location>
</feature>
<name>A0A9P1D5Z3_9DINO</name>
<reference evidence="2" key="1">
    <citation type="submission" date="2022-10" db="EMBL/GenBank/DDBJ databases">
        <authorList>
            <person name="Chen Y."/>
            <person name="Dougan E. K."/>
            <person name="Chan C."/>
            <person name="Rhodes N."/>
            <person name="Thang M."/>
        </authorList>
    </citation>
    <scope>NUCLEOTIDE SEQUENCE</scope>
</reference>
<dbReference type="GO" id="GO:0016779">
    <property type="term" value="F:nucleotidyltransferase activity"/>
    <property type="evidence" value="ECO:0007669"/>
    <property type="project" value="TreeGrafter"/>
</dbReference>
<protein>
    <submittedName>
        <fullName evidence="4">PAP-associated domain-containing protein</fullName>
    </submittedName>
</protein>
<reference evidence="3" key="2">
    <citation type="submission" date="2024-04" db="EMBL/GenBank/DDBJ databases">
        <authorList>
            <person name="Chen Y."/>
            <person name="Shah S."/>
            <person name="Dougan E. K."/>
            <person name="Thang M."/>
            <person name="Chan C."/>
        </authorList>
    </citation>
    <scope>NUCLEOTIDE SEQUENCE [LARGE SCALE GENOMIC DNA]</scope>
</reference>
<dbReference type="SUPFAM" id="SSF81631">
    <property type="entry name" value="PAP/OAS1 substrate-binding domain"/>
    <property type="match status" value="1"/>
</dbReference>
<evidence type="ECO:0000313" key="5">
    <source>
        <dbReference type="Proteomes" id="UP001152797"/>
    </source>
</evidence>
<dbReference type="PANTHER" id="PTHR12271:SF40">
    <property type="entry name" value="POLY(A) RNA POLYMERASE GLD2"/>
    <property type="match status" value="1"/>
</dbReference>
<dbReference type="Gene3D" id="1.10.1410.10">
    <property type="match status" value="1"/>
</dbReference>
<dbReference type="EMBL" id="CAMXCT020003132">
    <property type="protein sequence ID" value="CAL1156001.1"/>
    <property type="molecule type" value="Genomic_DNA"/>
</dbReference>
<dbReference type="EMBL" id="CAMXCT010003132">
    <property type="protein sequence ID" value="CAI4002626.1"/>
    <property type="molecule type" value="Genomic_DNA"/>
</dbReference>
<dbReference type="Proteomes" id="UP001152797">
    <property type="component" value="Unassembled WGS sequence"/>
</dbReference>
<dbReference type="GO" id="GO:0031123">
    <property type="term" value="P:RNA 3'-end processing"/>
    <property type="evidence" value="ECO:0007669"/>
    <property type="project" value="TreeGrafter"/>
</dbReference>
<gene>
    <name evidence="2" type="ORF">C1SCF055_LOCUS28569</name>
</gene>
<keyword evidence="5" id="KW-1185">Reference proteome</keyword>
<keyword evidence="1" id="KW-0812">Transmembrane</keyword>
<evidence type="ECO:0000313" key="4">
    <source>
        <dbReference type="EMBL" id="CAL4789938.1"/>
    </source>
</evidence>
<sequence>MQSCFPLVAKNIAAAVRRWLHGPRALQVMATDRSVRLLFVVTALLFLPLEFTQLALAIAGACIYTFIQHASADQETWWPRKKSKAAPARRMAPKVNKAWPPALPGQCWEADVQLLLSQITPSSESENAAQRLVETVKRAIQPLFPEADVCGFVSGELEGSRAFRVAVPDIELVVSVPPELLRQKLLGKVERKLDKQLEKAAIRCIAETLVSSCGFKFRRSAFRGEEPKLTLLAPPSGAGEAVPLDVAVNAETPLYAAALLSECAQLDIRAKQLILLVRRWAKDRGICHAAKGYLSPYHWSLLVIYFLQVHRDQVLPPLTSFMAYQQLSQSTVAPTSTATSTPRKDTATQGKVHTSKLLKDFMHFYRNFDWRNEMIDPIRGERGPSTFQEENAPRTPLVLQDPFRPCNLGRRVSNSSFARIREEFERASDICSEGCSPGKIFELWVPPAAGSAEDE</sequence>
<evidence type="ECO:0000256" key="1">
    <source>
        <dbReference type="SAM" id="Phobius"/>
    </source>
</evidence>
<evidence type="ECO:0000313" key="2">
    <source>
        <dbReference type="EMBL" id="CAI4002626.1"/>
    </source>
</evidence>
<dbReference type="PANTHER" id="PTHR12271">
    <property type="entry name" value="POLY A POLYMERASE CID PAP -RELATED"/>
    <property type="match status" value="1"/>
</dbReference>
<keyword evidence="1" id="KW-1133">Transmembrane helix</keyword>
<organism evidence="2">
    <name type="scientific">Cladocopium goreaui</name>
    <dbReference type="NCBI Taxonomy" id="2562237"/>
    <lineage>
        <taxon>Eukaryota</taxon>
        <taxon>Sar</taxon>
        <taxon>Alveolata</taxon>
        <taxon>Dinophyceae</taxon>
        <taxon>Suessiales</taxon>
        <taxon>Symbiodiniaceae</taxon>
        <taxon>Cladocopium</taxon>
    </lineage>
</organism>